<comment type="pathway">
    <text evidence="1 6">Porphyrin-containing compound metabolism; protoporphyrin-IX biosynthesis; protoporphyrinogen-IX from coproporphyrinogen-III (O2 route): step 1/1.</text>
</comment>
<dbReference type="Gene3D" id="3.40.1500.10">
    <property type="entry name" value="Coproporphyrinogen III oxidase, aerobic"/>
    <property type="match status" value="1"/>
</dbReference>
<keyword evidence="4 6" id="KW-0560">Oxidoreductase</keyword>
<evidence type="ECO:0000256" key="2">
    <source>
        <dbReference type="ARBA" id="ARBA00010644"/>
    </source>
</evidence>
<feature type="binding site" evidence="6">
    <location>
        <position position="126"/>
    </location>
    <ligand>
        <name>a divalent metal cation</name>
        <dbReference type="ChEBI" id="CHEBI:60240"/>
    </ligand>
</feature>
<keyword evidence="6" id="KW-0479">Metal-binding</keyword>
<dbReference type="PANTHER" id="PTHR10755">
    <property type="entry name" value="COPROPORPHYRINOGEN III OXIDASE, MITOCHONDRIAL"/>
    <property type="match status" value="1"/>
</dbReference>
<comment type="cofactor">
    <cofactor evidence="6">
        <name>a divalent metal cation</name>
        <dbReference type="ChEBI" id="CHEBI:60240"/>
    </cofactor>
</comment>
<feature type="binding site" evidence="6">
    <location>
        <begin position="128"/>
        <end position="130"/>
    </location>
    <ligand>
        <name>substrate</name>
    </ligand>
</feature>
<dbReference type="GO" id="GO:0004109">
    <property type="term" value="F:coproporphyrinogen oxidase activity"/>
    <property type="evidence" value="ECO:0007669"/>
    <property type="project" value="UniProtKB-EC"/>
</dbReference>
<feature type="binding site" evidence="6">
    <location>
        <position position="112"/>
    </location>
    <ligand>
        <name>substrate</name>
    </ligand>
</feature>
<comment type="subunit">
    <text evidence="3 6">Homodimer.</text>
</comment>
<dbReference type="PANTHER" id="PTHR10755:SF0">
    <property type="entry name" value="OXYGEN-DEPENDENT COPROPORPHYRINOGEN-III OXIDASE, MITOCHONDRIAL"/>
    <property type="match status" value="1"/>
</dbReference>
<comment type="similarity">
    <text evidence="2 6">Belongs to the aerobic coproporphyrinogen-III oxidase family.</text>
</comment>
<dbReference type="RefSeq" id="WP_190551047.1">
    <property type="nucleotide sequence ID" value="NZ_CAWPNO010000079.1"/>
</dbReference>
<dbReference type="InterPro" id="IPR036406">
    <property type="entry name" value="Coprogen_oxidase_aer_sf"/>
</dbReference>
<keyword evidence="8" id="KW-1185">Reference proteome</keyword>
<comment type="caution">
    <text evidence="7">The sequence shown here is derived from an EMBL/GenBank/DDBJ whole genome shotgun (WGS) entry which is preliminary data.</text>
</comment>
<dbReference type="Proteomes" id="UP000658514">
    <property type="component" value="Unassembled WGS sequence"/>
</dbReference>
<name>A0ABR8AFA0_9CYAN</name>
<dbReference type="EC" id="1.3.3.3" evidence="6"/>
<keyword evidence="5 6" id="KW-0627">Porphyrin biosynthesis</keyword>
<comment type="function">
    <text evidence="6">Involved in the heme and chlorophyll biosynthesis. Catalyzes the aerobic oxidative decarboxylation of propionate groups of rings A and B of coproporphyrinogen-III to yield the vinyl groups in protoporphyrinogen-IX.</text>
</comment>
<dbReference type="InterPro" id="IPR001260">
    <property type="entry name" value="Coprogen_oxidase_aer"/>
</dbReference>
<reference evidence="7 8" key="1">
    <citation type="journal article" date="2020" name="ISME J.">
        <title>Comparative genomics reveals insights into cyanobacterial evolution and habitat adaptation.</title>
        <authorList>
            <person name="Chen M.Y."/>
            <person name="Teng W.K."/>
            <person name="Zhao L."/>
            <person name="Hu C.X."/>
            <person name="Zhou Y.K."/>
            <person name="Han B.P."/>
            <person name="Song L.R."/>
            <person name="Shu W.S."/>
        </authorList>
    </citation>
    <scope>NUCLEOTIDE SEQUENCE [LARGE SCALE GENOMIC DNA]</scope>
    <source>
        <strain evidence="7 8">FACHB-288</strain>
    </source>
</reference>
<evidence type="ECO:0000256" key="6">
    <source>
        <dbReference type="HAMAP-Rule" id="MF_00333"/>
    </source>
</evidence>
<sequence>MLIDSQAPTLSVDSSKFLPPTDAKQRVSRFMQQLQDEITQALTKLDGVASFHEDSWQRPEGGGGRSRVLRDGAIFEQAGVNFSEVWGSHLPPSILTQRPEAAGHGFYATGTSLVLHPRNPYVPTVHLNYRYFEAGPVWWFGGGADLTPYYPFAEDAQHFHQTLKQACDRHHSEYYPVFKRWCDEYFYLKHRGETRGIGGLFLDYQDGQGAIYHGPDPNGEAAKYSNQVGALPQRTWEEIFALVQDCGSAFLPAYVPIVERRHHLEYGDRERNFQLYRRGRYVEFNLVYDRGTIFGLQTNGRTESILMSLPPLVRWEYGYQPEANTPEAELYETFLKPQDWINWAPTTSAESSK</sequence>
<feature type="binding site" evidence="6">
    <location>
        <position position="116"/>
    </location>
    <ligand>
        <name>a divalent metal cation</name>
        <dbReference type="ChEBI" id="CHEBI:60240"/>
    </ligand>
</feature>
<comment type="caution">
    <text evidence="6">Lacks conserved residue(s) required for the propagation of feature annotation.</text>
</comment>
<dbReference type="PRINTS" id="PR00073">
    <property type="entry name" value="COPRGNOXDASE"/>
</dbReference>
<evidence type="ECO:0000313" key="8">
    <source>
        <dbReference type="Proteomes" id="UP000658514"/>
    </source>
</evidence>
<evidence type="ECO:0000256" key="1">
    <source>
        <dbReference type="ARBA" id="ARBA00005168"/>
    </source>
</evidence>
<gene>
    <name evidence="6 7" type="primary">hemF</name>
    <name evidence="7" type="ORF">H6G24_25110</name>
</gene>
<keyword evidence="6" id="KW-0963">Cytoplasm</keyword>
<evidence type="ECO:0000313" key="7">
    <source>
        <dbReference type="EMBL" id="MBD2198722.1"/>
    </source>
</evidence>
<feature type="binding site" evidence="6">
    <location>
        <position position="160"/>
    </location>
    <ligand>
        <name>a divalent metal cation</name>
        <dbReference type="ChEBI" id="CHEBI:60240"/>
    </ligand>
</feature>
<feature type="site" description="Important for dimerization" evidence="6">
    <location>
        <position position="190"/>
    </location>
</feature>
<evidence type="ECO:0000256" key="3">
    <source>
        <dbReference type="ARBA" id="ARBA00011738"/>
    </source>
</evidence>
<comment type="subcellular location">
    <subcellularLocation>
        <location evidence="6">Cytoplasm</location>
    </subcellularLocation>
</comment>
<keyword evidence="6" id="KW-0149">Chlorophyll biosynthesis</keyword>
<keyword evidence="6" id="KW-0350">Heme biosynthesis</keyword>
<protein>
    <recommendedName>
        <fullName evidence="6">Oxygen-dependent coproporphyrinogen-III oxidase</fullName>
        <shortName evidence="6">CPO</shortName>
        <shortName evidence="6">Coprogen oxidase</shortName>
        <shortName evidence="6">Coproporphyrinogenase</shortName>
        <ecNumber evidence="6">1.3.3.3</ecNumber>
    </recommendedName>
</protein>
<accession>A0ABR8AFA0</accession>
<dbReference type="NCBIfam" id="NF003727">
    <property type="entry name" value="PRK05330.1"/>
    <property type="match status" value="1"/>
</dbReference>
<feature type="active site" description="Proton donor" evidence="6">
    <location>
        <position position="126"/>
    </location>
</feature>
<organism evidence="7 8">
    <name type="scientific">Calothrix parietina FACHB-288</name>
    <dbReference type="NCBI Taxonomy" id="2692896"/>
    <lineage>
        <taxon>Bacteria</taxon>
        <taxon>Bacillati</taxon>
        <taxon>Cyanobacteriota</taxon>
        <taxon>Cyanophyceae</taxon>
        <taxon>Nostocales</taxon>
        <taxon>Calotrichaceae</taxon>
        <taxon>Calothrix</taxon>
    </lineage>
</organism>
<dbReference type="Pfam" id="PF01218">
    <property type="entry name" value="Coprogen_oxidas"/>
    <property type="match status" value="1"/>
</dbReference>
<comment type="catalytic activity">
    <reaction evidence="6">
        <text>coproporphyrinogen III + O2 + 2 H(+) = protoporphyrinogen IX + 2 CO2 + 2 H2O</text>
        <dbReference type="Rhea" id="RHEA:18257"/>
        <dbReference type="ChEBI" id="CHEBI:15377"/>
        <dbReference type="ChEBI" id="CHEBI:15378"/>
        <dbReference type="ChEBI" id="CHEBI:15379"/>
        <dbReference type="ChEBI" id="CHEBI:16526"/>
        <dbReference type="ChEBI" id="CHEBI:57307"/>
        <dbReference type="ChEBI" id="CHEBI:57309"/>
        <dbReference type="EC" id="1.3.3.3"/>
    </reaction>
</comment>
<dbReference type="PIRSF" id="PIRSF000166">
    <property type="entry name" value="Coproporphyri_ox"/>
    <property type="match status" value="1"/>
</dbReference>
<proteinExistence type="inferred from homology"/>
<feature type="binding site" evidence="6">
    <location>
        <position position="190"/>
    </location>
    <ligand>
        <name>a divalent metal cation</name>
        <dbReference type="ChEBI" id="CHEBI:60240"/>
    </ligand>
</feature>
<dbReference type="SUPFAM" id="SSF102886">
    <property type="entry name" value="Coproporphyrinogen III oxidase"/>
    <property type="match status" value="1"/>
</dbReference>
<dbReference type="EMBL" id="JACJQH010000045">
    <property type="protein sequence ID" value="MBD2198722.1"/>
    <property type="molecule type" value="Genomic_DNA"/>
</dbReference>
<evidence type="ECO:0000256" key="5">
    <source>
        <dbReference type="ARBA" id="ARBA00023244"/>
    </source>
</evidence>
<evidence type="ECO:0000256" key="4">
    <source>
        <dbReference type="ARBA" id="ARBA00023002"/>
    </source>
</evidence>
<feature type="region of interest" description="Important for dimerization" evidence="6">
    <location>
        <begin position="281"/>
        <end position="316"/>
    </location>
</feature>
<dbReference type="HAMAP" id="MF_00333">
    <property type="entry name" value="Coprogen_oxidas"/>
    <property type="match status" value="1"/>
</dbReference>